<sequence length="1027" mass="117625">MSALILHLTDIHIKNEKDFILDRHEEIASCLNPHIPTASIIFIAVTGDIAMSGKKEEYDLAYDFLSKISNYINKQRNDIAVEFIIVPGNHDCDFSGNQIIRDLILKDVSNHIGNIPEEIVDVASAPQKEFFIFRNNLINQDSLAQDDKLWTVQEFEVEGKRIWFDSLNASWMSTIHEKPGVVIFPFESYTNFKPTDADLRIGLIHHPLNWYNQINYQGLKSFIHTLEDIFISGHEHSGNSSFCTDAKNGECVFIEGSALQSQKNSGFNILLLDIENGTFSCEKYDYLEKSYERQNESIWLPIRPLPNRIRNDLQIAASFIDILTDPGATLNHPDKPNLKLNDFYVFPDLDTQFSDRKTNGRRGSLSKKKSARSLTLPESIEKNIILEGDENSGKTRLLYQIFSSFHTKDYLPLFIDGRKIKSSQERDFRKIINASISEQYGKENIQAFEKFDIEKKILLIDDFDQSPLQDKWKSELLSYISKAFGFSVLSVGENFRMNGIFSSDKIESLANYSHYRILPFGYERRGDIVRKWKRLGINEMTPNNDWLSACTQAEKLIEAARLQHVATTVPIMVLSLLNLGTSGIAKEMHNSSFAHYFYFLIVGALSKTGIRQEALAKFLGFSTHLSWFVKHHGIDLEITENQFNQFCESYSQTWTKVLPDEMLSALTKSRVLKHHGDSIRFTYQYSYYYFLGRYTNLFMDEDDVKRYLTYCMNNLYVRECANTLLFLAHHSENGYVLEGVCAALHEHLVGISPATFSKDDISVISGLISSAPSLVYEKKDPVEHRTEVEKFQDDHDNGDDGLFDEPMPKERKRDFVDEITSISKTIEIAGALVTNQYASLSRDKKNYSINLIFNSSLKVIRGFFDLIGREPERLIKEISTKVKSRGKNLTAHESEEITRHAIAWILKIVSMAFVEKAGQHLSSPDLSDNVDEVIHNNPTLAMQLIKVSQLLSTSNRLPQATIKSIIKTEKDNPCVMSILQIMVLKRLYMFDTEHDDKDWAISTFKLDGTCNKIEFSERQRRLATRAA</sequence>
<dbReference type="Pfam" id="PF24406">
    <property type="entry name" value="nSTAND_NTPase4"/>
    <property type="match status" value="1"/>
</dbReference>
<evidence type="ECO:0000259" key="2">
    <source>
        <dbReference type="Pfam" id="PF24406"/>
    </source>
</evidence>
<name>A0AB38C6J5_9BURK</name>
<evidence type="ECO:0000313" key="3">
    <source>
        <dbReference type="EMBL" id="SFX41472.1"/>
    </source>
</evidence>
<dbReference type="Pfam" id="PF00149">
    <property type="entry name" value="Metallophos"/>
    <property type="match status" value="1"/>
</dbReference>
<proteinExistence type="predicted"/>
<protein>
    <submittedName>
        <fullName evidence="3">3',5'-cyclic AMP phosphodiesterase CpdA</fullName>
    </submittedName>
</protein>
<feature type="domain" description="STAND NTPase 4 small alpha/beta" evidence="2">
    <location>
        <begin position="637"/>
        <end position="691"/>
    </location>
</feature>
<dbReference type="AlphaFoldDB" id="A0AB38C6J5"/>
<dbReference type="Gene3D" id="3.40.50.300">
    <property type="entry name" value="P-loop containing nucleotide triphosphate hydrolases"/>
    <property type="match status" value="1"/>
</dbReference>
<dbReference type="InterPro" id="IPR051158">
    <property type="entry name" value="Metallophosphoesterase_sf"/>
</dbReference>
<gene>
    <name evidence="3" type="ORF">SAMN03097694_2052</name>
</gene>
<dbReference type="EMBL" id="FPKH01000001">
    <property type="protein sequence ID" value="SFX41472.1"/>
    <property type="molecule type" value="Genomic_DNA"/>
</dbReference>
<dbReference type="GO" id="GO:0016787">
    <property type="term" value="F:hydrolase activity"/>
    <property type="evidence" value="ECO:0007669"/>
    <property type="project" value="InterPro"/>
</dbReference>
<dbReference type="SUPFAM" id="SSF56300">
    <property type="entry name" value="Metallo-dependent phosphatases"/>
    <property type="match status" value="1"/>
</dbReference>
<dbReference type="SUPFAM" id="SSF52540">
    <property type="entry name" value="P-loop containing nucleoside triphosphate hydrolases"/>
    <property type="match status" value="1"/>
</dbReference>
<dbReference type="InterPro" id="IPR029052">
    <property type="entry name" value="Metallo-depent_PP-like"/>
</dbReference>
<dbReference type="InterPro" id="IPR004843">
    <property type="entry name" value="Calcineurin-like_PHP"/>
</dbReference>
<evidence type="ECO:0000259" key="1">
    <source>
        <dbReference type="Pfam" id="PF00149"/>
    </source>
</evidence>
<comment type="caution">
    <text evidence="3">The sequence shown here is derived from an EMBL/GenBank/DDBJ whole genome shotgun (WGS) entry which is preliminary data.</text>
</comment>
<dbReference type="RefSeq" id="WP_139248274.1">
    <property type="nucleotide sequence ID" value="NZ_FPKH01000001.1"/>
</dbReference>
<reference evidence="3 4" key="1">
    <citation type="submission" date="2016-11" db="EMBL/GenBank/DDBJ databases">
        <authorList>
            <person name="Varghese N."/>
            <person name="Submissions S."/>
        </authorList>
    </citation>
    <scope>NUCLEOTIDE SEQUENCE [LARGE SCALE GENOMIC DNA]</scope>
    <source>
        <strain evidence="3 4">NFR18</strain>
    </source>
</reference>
<feature type="domain" description="Calcineurin-like phosphoesterase" evidence="1">
    <location>
        <begin position="5"/>
        <end position="237"/>
    </location>
</feature>
<dbReference type="PANTHER" id="PTHR31302:SF0">
    <property type="entry name" value="TRANSMEMBRANE PROTEIN WITH METALLOPHOSPHOESTERASE DOMAIN"/>
    <property type="match status" value="1"/>
</dbReference>
<accession>A0AB38C6J5</accession>
<dbReference type="Gene3D" id="3.60.21.10">
    <property type="match status" value="1"/>
</dbReference>
<organism evidence="3 4">
    <name type="scientific">Janthinobacterium lividum</name>
    <dbReference type="NCBI Taxonomy" id="29581"/>
    <lineage>
        <taxon>Bacteria</taxon>
        <taxon>Pseudomonadati</taxon>
        <taxon>Pseudomonadota</taxon>
        <taxon>Betaproteobacteria</taxon>
        <taxon>Burkholderiales</taxon>
        <taxon>Oxalobacteraceae</taxon>
        <taxon>Janthinobacterium</taxon>
    </lineage>
</organism>
<dbReference type="PANTHER" id="PTHR31302">
    <property type="entry name" value="TRANSMEMBRANE PROTEIN WITH METALLOPHOSPHOESTERASE DOMAIN-RELATED"/>
    <property type="match status" value="1"/>
</dbReference>
<dbReference type="Proteomes" id="UP000182489">
    <property type="component" value="Unassembled WGS sequence"/>
</dbReference>
<dbReference type="InterPro" id="IPR027417">
    <property type="entry name" value="P-loop_NTPase"/>
</dbReference>
<dbReference type="InterPro" id="IPR057123">
    <property type="entry name" value="STAND_NTPase4_dom"/>
</dbReference>
<evidence type="ECO:0000313" key="4">
    <source>
        <dbReference type="Proteomes" id="UP000182489"/>
    </source>
</evidence>